<dbReference type="Proteomes" id="UP000256779">
    <property type="component" value="Unassembled WGS sequence"/>
</dbReference>
<keyword evidence="3" id="KW-1185">Reference proteome</keyword>
<feature type="transmembrane region" description="Helical" evidence="1">
    <location>
        <begin position="21"/>
        <end position="40"/>
    </location>
</feature>
<accession>A0A3D9L938</accession>
<dbReference type="EMBL" id="QREG01000002">
    <property type="protein sequence ID" value="REE01987.1"/>
    <property type="molecule type" value="Genomic_DNA"/>
</dbReference>
<sequence length="186" mass="22331">MIKWLKYIWNETGKTSFLIRFLIPIFGAIFTWRFFGLVYVNNLELSEFQKSTGTVSNIWIAAEETIGRFSRTEHNLKIKLSDSDEEFRIYDRFEYRFDELFEKLPIGTTATIYHLDHDEAMFSMLKAEDLYRIDSNGETLFKFEWMKYKRTRDMNSFAFLTIACWAAFGIYIYQERTKKKKADNSR</sequence>
<proteinExistence type="predicted"/>
<dbReference type="AlphaFoldDB" id="A0A3D9L938"/>
<keyword evidence="1" id="KW-1133">Transmembrane helix</keyword>
<comment type="caution">
    <text evidence="2">The sequence shown here is derived from an EMBL/GenBank/DDBJ whole genome shotgun (WGS) entry which is preliminary data.</text>
</comment>
<gene>
    <name evidence="2" type="ORF">C7460_1025</name>
</gene>
<protein>
    <submittedName>
        <fullName evidence="2">Uncharacterized protein</fullName>
    </submittedName>
</protein>
<evidence type="ECO:0000313" key="3">
    <source>
        <dbReference type="Proteomes" id="UP000256779"/>
    </source>
</evidence>
<name>A0A3D9L938_MARFU</name>
<keyword evidence="1" id="KW-0812">Transmembrane</keyword>
<organism evidence="2 3">
    <name type="scientific">Marinoscillum furvescens DSM 4134</name>
    <dbReference type="NCBI Taxonomy" id="1122208"/>
    <lineage>
        <taxon>Bacteria</taxon>
        <taxon>Pseudomonadati</taxon>
        <taxon>Bacteroidota</taxon>
        <taxon>Cytophagia</taxon>
        <taxon>Cytophagales</taxon>
        <taxon>Reichenbachiellaceae</taxon>
        <taxon>Marinoscillum</taxon>
    </lineage>
</organism>
<evidence type="ECO:0000313" key="2">
    <source>
        <dbReference type="EMBL" id="REE01987.1"/>
    </source>
</evidence>
<keyword evidence="1" id="KW-0472">Membrane</keyword>
<feature type="transmembrane region" description="Helical" evidence="1">
    <location>
        <begin position="154"/>
        <end position="173"/>
    </location>
</feature>
<dbReference type="RefSeq" id="WP_115866530.1">
    <property type="nucleotide sequence ID" value="NZ_QREG01000002.1"/>
</dbReference>
<reference evidence="2 3" key="1">
    <citation type="submission" date="2018-07" db="EMBL/GenBank/DDBJ databases">
        <title>Genomic Encyclopedia of Type Strains, Phase IV (KMG-IV): sequencing the most valuable type-strain genomes for metagenomic binning, comparative biology and taxonomic classification.</title>
        <authorList>
            <person name="Goeker M."/>
        </authorList>
    </citation>
    <scope>NUCLEOTIDE SEQUENCE [LARGE SCALE GENOMIC DNA]</scope>
    <source>
        <strain evidence="2 3">DSM 4134</strain>
    </source>
</reference>
<evidence type="ECO:0000256" key="1">
    <source>
        <dbReference type="SAM" id="Phobius"/>
    </source>
</evidence>